<dbReference type="Gene3D" id="2.60.40.10">
    <property type="entry name" value="Immunoglobulins"/>
    <property type="match status" value="2"/>
</dbReference>
<dbReference type="InterPro" id="IPR050347">
    <property type="entry name" value="Bact_Beta-galactosidase"/>
</dbReference>
<evidence type="ECO:0000256" key="4">
    <source>
        <dbReference type="ARBA" id="ARBA00022801"/>
    </source>
</evidence>
<dbReference type="PANTHER" id="PTHR46323:SF2">
    <property type="entry name" value="BETA-GALACTOSIDASE"/>
    <property type="match status" value="1"/>
</dbReference>
<proteinExistence type="inferred from homology"/>
<dbReference type="InterPro" id="IPR006101">
    <property type="entry name" value="Glyco_hydro_2"/>
</dbReference>
<dbReference type="SUPFAM" id="SSF49303">
    <property type="entry name" value="beta-Galactosidase/glucuronidase domain"/>
    <property type="match status" value="2"/>
</dbReference>
<dbReference type="Gene3D" id="2.60.120.260">
    <property type="entry name" value="Galactose-binding domain-like"/>
    <property type="match status" value="1"/>
</dbReference>
<dbReference type="GO" id="GO:0005990">
    <property type="term" value="P:lactose catabolic process"/>
    <property type="evidence" value="ECO:0007669"/>
    <property type="project" value="TreeGrafter"/>
</dbReference>
<dbReference type="CDD" id="cd05380">
    <property type="entry name" value="CAP_euk"/>
    <property type="match status" value="1"/>
</dbReference>
<feature type="domain" description="Beta galactosidase small chain/" evidence="9">
    <location>
        <begin position="878"/>
        <end position="1227"/>
    </location>
</feature>
<evidence type="ECO:0000313" key="11">
    <source>
        <dbReference type="Proteomes" id="UP000239649"/>
    </source>
</evidence>
<dbReference type="Pfam" id="PF02836">
    <property type="entry name" value="Glyco_hydro_2_C"/>
    <property type="match status" value="1"/>
</dbReference>
<evidence type="ECO:0000256" key="1">
    <source>
        <dbReference type="ARBA" id="ARBA00001412"/>
    </source>
</evidence>
<keyword evidence="5" id="KW-0326">Glycosidase</keyword>
<dbReference type="Gene3D" id="3.20.20.80">
    <property type="entry name" value="Glycosidases"/>
    <property type="match status" value="1"/>
</dbReference>
<feature type="compositionally biased region" description="Low complexity" evidence="7">
    <location>
        <begin position="702"/>
        <end position="716"/>
    </location>
</feature>
<protein>
    <recommendedName>
        <fullName evidence="3">beta-galactosidase</fullName>
        <ecNumber evidence="3">3.2.1.23</ecNumber>
    </recommendedName>
    <alternativeName>
        <fullName evidence="6">Lactase</fullName>
    </alternativeName>
</protein>
<comment type="similarity">
    <text evidence="2">Belongs to the glycosyl hydrolase 2 family.</text>
</comment>
<dbReference type="InterPro" id="IPR035940">
    <property type="entry name" value="CAP_sf"/>
</dbReference>
<dbReference type="InterPro" id="IPR011013">
    <property type="entry name" value="Gal_mutarotase_sf_dom"/>
</dbReference>
<dbReference type="InterPro" id="IPR014718">
    <property type="entry name" value="GH-type_carb-bd"/>
</dbReference>
<dbReference type="SMART" id="SM00198">
    <property type="entry name" value="SCP"/>
    <property type="match status" value="1"/>
</dbReference>
<evidence type="ECO:0000259" key="9">
    <source>
        <dbReference type="SMART" id="SM01038"/>
    </source>
</evidence>
<evidence type="ECO:0000256" key="3">
    <source>
        <dbReference type="ARBA" id="ARBA00012756"/>
    </source>
</evidence>
<dbReference type="GO" id="GO:0009341">
    <property type="term" value="C:beta-galactosidase complex"/>
    <property type="evidence" value="ECO:0007669"/>
    <property type="project" value="InterPro"/>
</dbReference>
<dbReference type="InterPro" id="IPR006104">
    <property type="entry name" value="Glyco_hydro_2_N"/>
</dbReference>
<dbReference type="SMART" id="SM01038">
    <property type="entry name" value="Bgal_small_N"/>
    <property type="match status" value="1"/>
</dbReference>
<dbReference type="InterPro" id="IPR013783">
    <property type="entry name" value="Ig-like_fold"/>
</dbReference>
<keyword evidence="11" id="KW-1185">Reference proteome</keyword>
<dbReference type="STRING" id="554055.A0A2P6V4N2"/>
<comment type="catalytic activity">
    <reaction evidence="1">
        <text>Hydrolysis of terminal non-reducing beta-D-galactose residues in beta-D-galactosides.</text>
        <dbReference type="EC" id="3.2.1.23"/>
    </reaction>
</comment>
<evidence type="ECO:0000259" key="8">
    <source>
        <dbReference type="SMART" id="SM00198"/>
    </source>
</evidence>
<sequence length="1389" mass="149077">MSRSVVSPAGHARHAARDWENPAVTAINRRRAHVPLRSFTAPEQALEHYRLRSEASTSPHVLSLNGDAWRFKLFDLPEAVPANFGAAGFDAASWSQIQVPTNWECQGHGRPQYTNFVYPFPVNPPFVPADNPTGCYQLAFDSPAAAAANARALLVFEGVDSAFYCWLNGKFVGYSQDSRLPAEFDVTAALRPGEENVLAVQVLKWSDGSYLEDQDMWWLSGIHRDVYLLLKPSSHIADFQVRTPLRFNHASGAVQAAGLEVEVAVEGGSAEELQGLAVQARLYLCDEAGEVDPAAADAALVAEFSAAVESTWVAADTSGVAGAGDARSGGRAVLSLDMLTLPGGAAALRLWSAELPHLYLLLLSLVEGDGSGSSQPIEIEACQVGFRTAEVRGRQLLHNNAPVMLKGVNRHEHDQLRGKTISLESMVRDICLMKRLNFNAVRCSHYPNHTLWYELCSKLGLYVVDEANVETHGFDPALTNNHLNPACSPLWLNAIVERGARMLERDKNHPSILLWSLGNESGYGAAHLAMAGYIRARDASRPLHYEGGGSRTPATDVICPMYARVHQIQKLAALPDEHRPVVLCEYSHSMGNSTGNVDAYWAAFEGHPHLQGGFIWDWVDQALLKTETLPDGRTLEYWAYGGDYGDSPNDAQFVCNGLVWPDRTPHPAAFELAYLQAPLAVELALSGSGSSGSADAQTEGRQQQAAAAAIQQPQRQPADAPLALRLRNKQHFASTADLALSWRLLVDGLPAPAAGGAAPGGGAEHGWRPLLLAAPLGPQQEEARLELGSSWGEVVRQARGAAEPLMEVRAQLLRDLPWAPAGHQVQTCQLPLAGLLPDLAATGLAAPGQAPQQVAPLPRLQGLAVGRTDGALRVEGVGAGGGSWSLTFDAATGALSSWQVAAGGADPGHELLAAPLTPCFYRAPTDNDKGGSGGSSYTARWKAAGLDRLEVDPASVRLSAPDEQQAVAAGAAHVRCSFALRPAERAGEEEEEAVAEGVGVGEVGGAHWLSEAQPTEVNVAAAEEAAGSGRSEGSVQCSVVYSVRGDGALHVQWEVDARDALPAPLAAGLDKSLPRVGLCFGAPSSLQHVQWYGRGPHECYPDRKAGAPLRCHSVDSVAQLHVPYVFPSESGGRADVRWLALAERSGGPGLLAAAVGAGSTLQVSTSPYSVRSFERAKHDHELQASPFTWVHLDHRHMGVGGDDSWSPTVHKPYLVPPAQYQFGLLLQPLPATPGQMALAEAATAAWRAAHAAISGCPDIKATLDAHNAARARRKGTKPLKWSDKLARTAKVNSDSCSYDHSAAARRNDVGESIMWTRTSCKPAVDYWMQEEKNWNNGHRKVDELTWHFTQVVWKETTEVGCGYNARCDMITCQYLAPETWDVKQVGELI</sequence>
<dbReference type="OrthoDB" id="408320at2759"/>
<dbReference type="InterPro" id="IPR004199">
    <property type="entry name" value="B-gal_small/dom_5"/>
</dbReference>
<organism evidence="10 11">
    <name type="scientific">Micractinium conductrix</name>
    <dbReference type="NCBI Taxonomy" id="554055"/>
    <lineage>
        <taxon>Eukaryota</taxon>
        <taxon>Viridiplantae</taxon>
        <taxon>Chlorophyta</taxon>
        <taxon>core chlorophytes</taxon>
        <taxon>Trebouxiophyceae</taxon>
        <taxon>Chlorellales</taxon>
        <taxon>Chlorellaceae</taxon>
        <taxon>Chlorella clade</taxon>
        <taxon>Micractinium</taxon>
    </lineage>
</organism>
<dbReference type="InterPro" id="IPR014044">
    <property type="entry name" value="CAP_dom"/>
</dbReference>
<dbReference type="SUPFAM" id="SSF74650">
    <property type="entry name" value="Galactose mutarotase-like"/>
    <property type="match status" value="1"/>
</dbReference>
<dbReference type="InterPro" id="IPR023232">
    <property type="entry name" value="Glyco_hydro_2_AS"/>
</dbReference>
<dbReference type="Gene3D" id="3.40.33.10">
    <property type="entry name" value="CAP"/>
    <property type="match status" value="1"/>
</dbReference>
<evidence type="ECO:0000256" key="5">
    <source>
        <dbReference type="ARBA" id="ARBA00023295"/>
    </source>
</evidence>
<dbReference type="SUPFAM" id="SSF55797">
    <property type="entry name" value="PR-1-like"/>
    <property type="match status" value="1"/>
</dbReference>
<dbReference type="PROSITE" id="PS00608">
    <property type="entry name" value="GLYCOSYL_HYDROL_F2_2"/>
    <property type="match status" value="1"/>
</dbReference>
<dbReference type="EMBL" id="LHPF02000030">
    <property type="protein sequence ID" value="PSC69053.1"/>
    <property type="molecule type" value="Genomic_DNA"/>
</dbReference>
<dbReference type="Pfam" id="PF16353">
    <property type="entry name" value="LacZ_4"/>
    <property type="match status" value="1"/>
</dbReference>
<dbReference type="FunFam" id="3.20.20.80:FF:000018">
    <property type="entry name" value="Beta-galactosidase"/>
    <property type="match status" value="1"/>
</dbReference>
<dbReference type="Pfam" id="PF02929">
    <property type="entry name" value="Bgal_small_N"/>
    <property type="match status" value="1"/>
</dbReference>
<evidence type="ECO:0000313" key="10">
    <source>
        <dbReference type="EMBL" id="PSC69053.1"/>
    </source>
</evidence>
<dbReference type="SUPFAM" id="SSF49785">
    <property type="entry name" value="Galactose-binding domain-like"/>
    <property type="match status" value="1"/>
</dbReference>
<dbReference type="PRINTS" id="PR00132">
    <property type="entry name" value="GLHYDRLASE2"/>
</dbReference>
<reference evidence="10 11" key="1">
    <citation type="journal article" date="2018" name="Plant J.">
        <title>Genome sequences of Chlorella sorokiniana UTEX 1602 and Micractinium conductrix SAG 241.80: implications to maltose excretion by a green alga.</title>
        <authorList>
            <person name="Arriola M.B."/>
            <person name="Velmurugan N."/>
            <person name="Zhang Y."/>
            <person name="Plunkett M.H."/>
            <person name="Hondzo H."/>
            <person name="Barney B.M."/>
        </authorList>
    </citation>
    <scope>NUCLEOTIDE SEQUENCE [LARGE SCALE GENOMIC DNA]</scope>
    <source>
        <strain evidence="10 11">SAG 241.80</strain>
    </source>
</reference>
<gene>
    <name evidence="10" type="ORF">C2E20_7404</name>
</gene>
<keyword evidence="4" id="KW-0378">Hydrolase</keyword>
<dbReference type="GO" id="GO:0004565">
    <property type="term" value="F:beta-galactosidase activity"/>
    <property type="evidence" value="ECO:0007669"/>
    <property type="project" value="UniProtKB-EC"/>
</dbReference>
<dbReference type="PANTHER" id="PTHR46323">
    <property type="entry name" value="BETA-GALACTOSIDASE"/>
    <property type="match status" value="1"/>
</dbReference>
<dbReference type="Pfam" id="PF00188">
    <property type="entry name" value="CAP"/>
    <property type="match status" value="1"/>
</dbReference>
<dbReference type="GO" id="GO:0030246">
    <property type="term" value="F:carbohydrate binding"/>
    <property type="evidence" value="ECO:0007669"/>
    <property type="project" value="InterPro"/>
</dbReference>
<dbReference type="InterPro" id="IPR017853">
    <property type="entry name" value="GH"/>
</dbReference>
<evidence type="ECO:0000256" key="2">
    <source>
        <dbReference type="ARBA" id="ARBA00007401"/>
    </source>
</evidence>
<dbReference type="Gene3D" id="2.70.98.10">
    <property type="match status" value="1"/>
</dbReference>
<dbReference type="InterPro" id="IPR008979">
    <property type="entry name" value="Galactose-bd-like_sf"/>
</dbReference>
<dbReference type="InterPro" id="IPR036156">
    <property type="entry name" value="Beta-gal/glucu_dom_sf"/>
</dbReference>
<dbReference type="InterPro" id="IPR032312">
    <property type="entry name" value="LacZ_4"/>
</dbReference>
<name>A0A2P6V4N2_9CHLO</name>
<dbReference type="SUPFAM" id="SSF51445">
    <property type="entry name" value="(Trans)glycosidases"/>
    <property type="match status" value="1"/>
</dbReference>
<dbReference type="Pfam" id="PF02837">
    <property type="entry name" value="Glyco_hydro_2_N"/>
    <property type="match status" value="1"/>
</dbReference>
<comment type="caution">
    <text evidence="10">The sequence shown here is derived from an EMBL/GenBank/DDBJ whole genome shotgun (WGS) entry which is preliminary data.</text>
</comment>
<feature type="region of interest" description="Disordered" evidence="7">
    <location>
        <begin position="688"/>
        <end position="716"/>
    </location>
</feature>
<dbReference type="InterPro" id="IPR006103">
    <property type="entry name" value="Glyco_hydro_2_cat"/>
</dbReference>
<dbReference type="EC" id="3.2.1.23" evidence="3"/>
<feature type="domain" description="SCP" evidence="8">
    <location>
        <begin position="1257"/>
        <end position="1376"/>
    </location>
</feature>
<evidence type="ECO:0000256" key="6">
    <source>
        <dbReference type="ARBA" id="ARBA00032230"/>
    </source>
</evidence>
<dbReference type="Proteomes" id="UP000239649">
    <property type="component" value="Unassembled WGS sequence"/>
</dbReference>
<evidence type="ECO:0000256" key="7">
    <source>
        <dbReference type="SAM" id="MobiDB-lite"/>
    </source>
</evidence>
<accession>A0A2P6V4N2</accession>